<gene>
    <name evidence="2" type="ordered locus">Clole_0127</name>
</gene>
<dbReference type="STRING" id="642492.Clole_0127"/>
<dbReference type="EMBL" id="CP002582">
    <property type="protein sequence ID" value="ADZ81884.1"/>
    <property type="molecule type" value="Genomic_DNA"/>
</dbReference>
<dbReference type="RefSeq" id="WP_013655185.1">
    <property type="nucleotide sequence ID" value="NC_015275.1"/>
</dbReference>
<dbReference type="PANTHER" id="PTHR34351:SF2">
    <property type="entry name" value="DUF58 DOMAIN-CONTAINING PROTEIN"/>
    <property type="match status" value="1"/>
</dbReference>
<protein>
    <recommendedName>
        <fullName evidence="1">DUF58 domain-containing protein</fullName>
    </recommendedName>
</protein>
<evidence type="ECO:0000313" key="2">
    <source>
        <dbReference type="EMBL" id="ADZ81884.1"/>
    </source>
</evidence>
<name>F2JH69_CELLD</name>
<feature type="domain" description="DUF58" evidence="1">
    <location>
        <begin position="182"/>
        <end position="248"/>
    </location>
</feature>
<keyword evidence="3" id="KW-1185">Reference proteome</keyword>
<dbReference type="Pfam" id="PF01882">
    <property type="entry name" value="DUF58"/>
    <property type="match status" value="1"/>
</dbReference>
<dbReference type="eggNOG" id="COG1721">
    <property type="taxonomic scope" value="Bacteria"/>
</dbReference>
<evidence type="ECO:0000259" key="1">
    <source>
        <dbReference type="Pfam" id="PF01882"/>
    </source>
</evidence>
<dbReference type="HOGENOM" id="CLU_026152_3_1_9"/>
<organism evidence="2 3">
    <name type="scientific">Cellulosilyticum lentocellum (strain ATCC 49066 / DSM 5427 / NCIMB 11756 / RHM5)</name>
    <name type="common">Clostridium lentocellum</name>
    <dbReference type="NCBI Taxonomy" id="642492"/>
    <lineage>
        <taxon>Bacteria</taxon>
        <taxon>Bacillati</taxon>
        <taxon>Bacillota</taxon>
        <taxon>Clostridia</taxon>
        <taxon>Lachnospirales</taxon>
        <taxon>Cellulosilyticaceae</taxon>
        <taxon>Cellulosilyticum</taxon>
    </lineage>
</organism>
<proteinExistence type="predicted"/>
<reference evidence="2 3" key="1">
    <citation type="journal article" date="2011" name="J. Bacteriol.">
        <title>Complete genome sequence of the cellulose-degrading bacterium Cellulosilyticum lentocellum.</title>
        <authorList>
            <consortium name="US DOE Joint Genome Institute"/>
            <person name="Miller D.A."/>
            <person name="Suen G."/>
            <person name="Bruce D."/>
            <person name="Copeland A."/>
            <person name="Cheng J.F."/>
            <person name="Detter C."/>
            <person name="Goodwin L.A."/>
            <person name="Han C.S."/>
            <person name="Hauser L.J."/>
            <person name="Land M.L."/>
            <person name="Lapidus A."/>
            <person name="Lucas S."/>
            <person name="Meincke L."/>
            <person name="Pitluck S."/>
            <person name="Tapia R."/>
            <person name="Teshima H."/>
            <person name="Woyke T."/>
            <person name="Fox B.G."/>
            <person name="Angert E.R."/>
            <person name="Currie C.R."/>
        </authorList>
    </citation>
    <scope>NUCLEOTIDE SEQUENCE [LARGE SCALE GENOMIC DNA]</scope>
    <source>
        <strain evidence="3">ATCC 49066 / DSM 5427 / NCIMB 11756 / RHM5</strain>
    </source>
</reference>
<evidence type="ECO:0000313" key="3">
    <source>
        <dbReference type="Proteomes" id="UP000008467"/>
    </source>
</evidence>
<accession>F2JH69</accession>
<sequence>MEIFGICFLIILGILIEHQIYLTKVFPYIGYECKFSVDEVFEGADIEIIETVTNPTALPISSLKSEISTSKYLDFAGNTSAVNDKTRSLASLFSIAGKKRVTRAWKAKCLKRGIYHIEDTTIVANDIFGFCKYSSLFFVKGSLVVLPIPVLLDIAPIGYKELQGDQVVRRFILEDPFTVSGVREYTQRDTMNQIHWGMSARHNQLMVRHHEATTQQNMTVIINMQLNKAQLREEMTDDKLELAIQIAAGELEYTLPRSIPIKLMANAATLDAQTSLVSKEMWGYTHIHDLFVSLAGLQTTFTLHFSQFLKEYDSEITSPYVTLITAFMDEEIAAFIREKERFGIHIKVYFLAFSKDAVHFPDLEIYYVLDHTTRKKVS</sequence>
<dbReference type="KEGG" id="cle:Clole_0127"/>
<dbReference type="Proteomes" id="UP000008467">
    <property type="component" value="Chromosome"/>
</dbReference>
<dbReference type="InterPro" id="IPR002881">
    <property type="entry name" value="DUF58"/>
</dbReference>
<dbReference type="AlphaFoldDB" id="F2JH69"/>
<dbReference type="PANTHER" id="PTHR34351">
    <property type="entry name" value="SLR1927 PROTEIN-RELATED"/>
    <property type="match status" value="1"/>
</dbReference>